<evidence type="ECO:0000313" key="1">
    <source>
        <dbReference type="EMBL" id="GFQ97432.1"/>
    </source>
</evidence>
<proteinExistence type="predicted"/>
<accession>A0A8X6G6P2</accession>
<comment type="caution">
    <text evidence="1">The sequence shown here is derived from an EMBL/GenBank/DDBJ whole genome shotgun (WGS) entry which is preliminary data.</text>
</comment>
<dbReference type="Proteomes" id="UP000887116">
    <property type="component" value="Unassembled WGS sequence"/>
</dbReference>
<evidence type="ECO:0000313" key="2">
    <source>
        <dbReference type="Proteomes" id="UP000887116"/>
    </source>
</evidence>
<gene>
    <name evidence="1" type="ORF">TNCT_363821</name>
</gene>
<sequence>MVPHPMIWPCQSRNQEGFLDMDKKYLYYLTEFSVYLPKLRNSVSSRLFEELTSKPSLMAHATRSLLKLSSITKVFFRDQITSSLVREIWLLTAR</sequence>
<name>A0A8X6G6P2_TRICU</name>
<protein>
    <submittedName>
        <fullName evidence="1">Uncharacterized protein</fullName>
    </submittedName>
</protein>
<dbReference type="AlphaFoldDB" id="A0A8X6G6P2"/>
<dbReference type="EMBL" id="BMAO01034559">
    <property type="protein sequence ID" value="GFQ97432.1"/>
    <property type="molecule type" value="Genomic_DNA"/>
</dbReference>
<reference evidence="1" key="1">
    <citation type="submission" date="2020-07" db="EMBL/GenBank/DDBJ databases">
        <title>Multicomponent nature underlies the extraordinary mechanical properties of spider dragline silk.</title>
        <authorList>
            <person name="Kono N."/>
            <person name="Nakamura H."/>
            <person name="Mori M."/>
            <person name="Yoshida Y."/>
            <person name="Ohtoshi R."/>
            <person name="Malay A.D."/>
            <person name="Moran D.A.P."/>
            <person name="Tomita M."/>
            <person name="Numata K."/>
            <person name="Arakawa K."/>
        </authorList>
    </citation>
    <scope>NUCLEOTIDE SEQUENCE</scope>
</reference>
<keyword evidence="2" id="KW-1185">Reference proteome</keyword>
<organism evidence="1 2">
    <name type="scientific">Trichonephila clavata</name>
    <name type="common">Joro spider</name>
    <name type="synonym">Nephila clavata</name>
    <dbReference type="NCBI Taxonomy" id="2740835"/>
    <lineage>
        <taxon>Eukaryota</taxon>
        <taxon>Metazoa</taxon>
        <taxon>Ecdysozoa</taxon>
        <taxon>Arthropoda</taxon>
        <taxon>Chelicerata</taxon>
        <taxon>Arachnida</taxon>
        <taxon>Araneae</taxon>
        <taxon>Araneomorphae</taxon>
        <taxon>Entelegynae</taxon>
        <taxon>Araneoidea</taxon>
        <taxon>Nephilidae</taxon>
        <taxon>Trichonephila</taxon>
    </lineage>
</organism>